<proteinExistence type="predicted"/>
<evidence type="ECO:0000313" key="2">
    <source>
        <dbReference type="Proteomes" id="UP000064939"/>
    </source>
</evidence>
<organism evidence="1 2">
    <name type="scientific">Acinetobacter equi</name>
    <dbReference type="NCBI Taxonomy" id="1324350"/>
    <lineage>
        <taxon>Bacteria</taxon>
        <taxon>Pseudomonadati</taxon>
        <taxon>Pseudomonadota</taxon>
        <taxon>Gammaproteobacteria</taxon>
        <taxon>Moraxellales</taxon>
        <taxon>Moraxellaceae</taxon>
        <taxon>Acinetobacter</taxon>
    </lineage>
</organism>
<name>A0A0N9VYI4_9GAMM</name>
<protein>
    <submittedName>
        <fullName evidence="1">Uncharacterized protein</fullName>
    </submittedName>
</protein>
<dbReference type="AlphaFoldDB" id="A0A0N9VYI4"/>
<keyword evidence="2" id="KW-1185">Reference proteome</keyword>
<dbReference type="Proteomes" id="UP000064939">
    <property type="component" value="Chromosome"/>
</dbReference>
<dbReference type="RefSeq" id="WP_054582411.1">
    <property type="nucleotide sequence ID" value="NZ_CP012808.1"/>
</dbReference>
<dbReference type="STRING" id="1324350.AOY20_13815"/>
<sequence length="179" mass="19904">MKKIIISITTTLCLLGCGGEDSQNNSNTPNQQEKTSSEIIQQMERNGELPVLDRSTSIEGIDLNNNHIRDDIEEYIAKEYTEIHKRKAVEQLASTIQLGLNADKTDIEALKQVSNNQSRAIGCIYQQFPMEDTVEAKNVVKDLISLTTNTKERLVAHLEMSKALDGTVLSLPKGDLCDD</sequence>
<evidence type="ECO:0000313" key="1">
    <source>
        <dbReference type="EMBL" id="ALH96532.1"/>
    </source>
</evidence>
<accession>A0A0N9VYI4</accession>
<dbReference type="KEGG" id="aei:AOY20_13815"/>
<dbReference type="EMBL" id="CP012808">
    <property type="protein sequence ID" value="ALH96532.1"/>
    <property type="molecule type" value="Genomic_DNA"/>
</dbReference>
<reference evidence="1 2" key="1">
    <citation type="journal article" date="2015" name="Int. J. Syst. Evol. Microbiol.">
        <title>Acinetobacter equi sp. nov. isolated from horse faeces.</title>
        <authorList>
            <person name="Poppel M.T."/>
            <person name="Skiebe E."/>
            <person name="Laue M."/>
            <person name="Bergmann H."/>
            <person name="Ebersberger I."/>
            <person name="Garn T."/>
            <person name="Fruth A."/>
            <person name="Baumgardt S."/>
            <person name="Busse H.J."/>
            <person name="Wilharm G."/>
        </authorList>
    </citation>
    <scope>NUCLEOTIDE SEQUENCE [LARGE SCALE GENOMIC DNA]</scope>
    <source>
        <strain evidence="1 2">114</strain>
    </source>
</reference>
<gene>
    <name evidence="1" type="ORF">AOY20_13815</name>
</gene>
<dbReference type="OrthoDB" id="6370527at2"/>